<evidence type="ECO:0000313" key="13">
    <source>
        <dbReference type="Proteomes" id="UP000009328"/>
    </source>
</evidence>
<sequence length="97" mass="10682">MSTVNVFRYSALAAGVLYGAYHTYSLESTAKKAEAQRLFAKKEALILEAKAKFAELNAPKKVETPKTQSKEINLDDDKLDFAQVIISAVESLETAKN</sequence>
<evidence type="ECO:0000256" key="5">
    <source>
        <dbReference type="ARBA" id="ARBA00022781"/>
    </source>
</evidence>
<keyword evidence="9" id="KW-0472">Membrane</keyword>
<evidence type="ECO:0000256" key="9">
    <source>
        <dbReference type="ARBA" id="ARBA00023136"/>
    </source>
</evidence>
<comment type="function">
    <text evidence="11">Subunit e, of the mitochondrial membrane ATP synthase complex (F(1)F(0) ATP synthase or Complex V) that produces ATP from ADP in the presence of a proton gradient across the membrane which is generated by electron transport complexes of the respiratory chain. ATP synthase complex consist of a soluble F(1) head domain - the catalytic core - and a membrane F(1) domain - the membrane proton channel. These two domains are linked by a central stalk rotating inside the F(1) region and a stationary peripheral stalk. During catalysis, ATP synthesis in the catalytic domain of F(1) is coupled via a rotary mechanism of the central stalk subunits to proton translocation. In vivo, can only synthesize ATP although its ATP hydrolase activity can be activated artificially in vitro. Part of the complex F(0) domain.</text>
</comment>
<organism evidence="12 13">
    <name type="scientific">Wickerhamomyces ciferrii (strain ATCC 14091 / BCRC 22168 / CBS 111 / JCM 3599 / NBRC 0793 / NRRL Y-1031 F-60-10)</name>
    <name type="common">Yeast</name>
    <name type="synonym">Pichia ciferrii</name>
    <dbReference type="NCBI Taxonomy" id="1206466"/>
    <lineage>
        <taxon>Eukaryota</taxon>
        <taxon>Fungi</taxon>
        <taxon>Dikarya</taxon>
        <taxon>Ascomycota</taxon>
        <taxon>Saccharomycotina</taxon>
        <taxon>Saccharomycetes</taxon>
        <taxon>Phaffomycetales</taxon>
        <taxon>Wickerhamomycetaceae</taxon>
        <taxon>Wickerhamomyces</taxon>
    </lineage>
</organism>
<comment type="caution">
    <text evidence="12">The sequence shown here is derived from an EMBL/GenBank/DDBJ whole genome shotgun (WGS) entry which is preliminary data.</text>
</comment>
<comment type="similarity">
    <text evidence="2 11">Belongs to the ATPase e subunit family.</text>
</comment>
<keyword evidence="7 11" id="KW-0406">Ion transport</keyword>
<dbReference type="FunCoup" id="K0KLZ5">
    <property type="interactions" value="112"/>
</dbReference>
<keyword evidence="6 11" id="KW-0999">Mitochondrion inner membrane</keyword>
<keyword evidence="4 11" id="KW-0138">CF(0)</keyword>
<dbReference type="InParanoid" id="K0KLZ5"/>
<dbReference type="InterPro" id="IPR008386">
    <property type="entry name" value="ATP_synth_F0_esu_mt"/>
</dbReference>
<evidence type="ECO:0000256" key="10">
    <source>
        <dbReference type="ARBA" id="ARBA00023310"/>
    </source>
</evidence>
<evidence type="ECO:0000256" key="3">
    <source>
        <dbReference type="ARBA" id="ARBA00022448"/>
    </source>
</evidence>
<dbReference type="Proteomes" id="UP000009328">
    <property type="component" value="Unassembled WGS sequence"/>
</dbReference>
<keyword evidence="10 11" id="KW-0066">ATP synthesis</keyword>
<proteinExistence type="inferred from homology"/>
<comment type="subunit">
    <text evidence="11">F-type ATPases have 2 components, CF(1) - the catalytic core - and CF(0) - the membrane proton channel. CF(1) and CF(0) have multiple subunits.</text>
</comment>
<evidence type="ECO:0000313" key="12">
    <source>
        <dbReference type="EMBL" id="CCH42148.1"/>
    </source>
</evidence>
<keyword evidence="13" id="KW-1185">Reference proteome</keyword>
<evidence type="ECO:0000256" key="1">
    <source>
        <dbReference type="ARBA" id="ARBA00004273"/>
    </source>
</evidence>
<gene>
    <name evidence="12" type="ORF">BN7_1693</name>
</gene>
<dbReference type="STRING" id="1206466.K0KLZ5"/>
<comment type="subcellular location">
    <subcellularLocation>
        <location evidence="1 11">Mitochondrion inner membrane</location>
    </subcellularLocation>
</comment>
<evidence type="ECO:0000256" key="6">
    <source>
        <dbReference type="ARBA" id="ARBA00022792"/>
    </source>
</evidence>
<keyword evidence="3 11" id="KW-0813">Transport</keyword>
<evidence type="ECO:0000256" key="11">
    <source>
        <dbReference type="RuleBase" id="RU367005"/>
    </source>
</evidence>
<dbReference type="GO" id="GO:0005743">
    <property type="term" value="C:mitochondrial inner membrane"/>
    <property type="evidence" value="ECO:0007669"/>
    <property type="project" value="UniProtKB-SubCell"/>
</dbReference>
<keyword evidence="5 11" id="KW-0375">Hydrogen ion transport</keyword>
<name>K0KLZ5_WICCF</name>
<protein>
    <recommendedName>
        <fullName evidence="11">ATP synthase F(0) complex subunit e, mitochondrial</fullName>
    </recommendedName>
</protein>
<evidence type="ECO:0000256" key="8">
    <source>
        <dbReference type="ARBA" id="ARBA00023128"/>
    </source>
</evidence>
<reference evidence="12 13" key="1">
    <citation type="journal article" date="2012" name="Eukaryot. Cell">
        <title>Draft genome sequence of Wickerhamomyces ciferrii NRRL Y-1031 F-60-10.</title>
        <authorList>
            <person name="Schneider J."/>
            <person name="Andrea H."/>
            <person name="Blom J."/>
            <person name="Jaenicke S."/>
            <person name="Ruckert C."/>
            <person name="Schorsch C."/>
            <person name="Szczepanowski R."/>
            <person name="Farwick M."/>
            <person name="Goesmann A."/>
            <person name="Puhler A."/>
            <person name="Schaffer S."/>
            <person name="Tauch A."/>
            <person name="Kohler T."/>
            <person name="Brinkrolf K."/>
        </authorList>
    </citation>
    <scope>NUCLEOTIDE SEQUENCE [LARGE SCALE GENOMIC DNA]</scope>
    <source>
        <strain evidence="13">ATCC 14091 / BCRC 22168 / CBS 111 / JCM 3599 / NBRC 0793 / NRRL Y-1031 F-60-10</strain>
    </source>
</reference>
<dbReference type="GO" id="GO:0015078">
    <property type="term" value="F:proton transmembrane transporter activity"/>
    <property type="evidence" value="ECO:0007669"/>
    <property type="project" value="InterPro"/>
</dbReference>
<evidence type="ECO:0000256" key="7">
    <source>
        <dbReference type="ARBA" id="ARBA00023065"/>
    </source>
</evidence>
<dbReference type="GO" id="GO:0015986">
    <property type="term" value="P:proton motive force-driven ATP synthesis"/>
    <property type="evidence" value="ECO:0007669"/>
    <property type="project" value="InterPro"/>
</dbReference>
<dbReference type="HOGENOM" id="CLU_159435_1_0_1"/>
<dbReference type="GO" id="GO:0045259">
    <property type="term" value="C:proton-transporting ATP synthase complex"/>
    <property type="evidence" value="ECO:0007669"/>
    <property type="project" value="UniProtKB-UniRule"/>
</dbReference>
<dbReference type="eggNOG" id="ENOG502SDS3">
    <property type="taxonomic scope" value="Eukaryota"/>
</dbReference>
<dbReference type="EMBL" id="CAIF01000039">
    <property type="protein sequence ID" value="CCH42148.1"/>
    <property type="molecule type" value="Genomic_DNA"/>
</dbReference>
<keyword evidence="8 11" id="KW-0496">Mitochondrion</keyword>
<dbReference type="Pfam" id="PF05680">
    <property type="entry name" value="ATP-synt_E"/>
    <property type="match status" value="1"/>
</dbReference>
<evidence type="ECO:0000256" key="4">
    <source>
        <dbReference type="ARBA" id="ARBA00022547"/>
    </source>
</evidence>
<dbReference type="AlphaFoldDB" id="K0KLZ5"/>
<evidence type="ECO:0000256" key="2">
    <source>
        <dbReference type="ARBA" id="ARBA00007333"/>
    </source>
</evidence>
<accession>K0KLZ5</accession>